<dbReference type="eggNOG" id="COG4206">
    <property type="taxonomic scope" value="Bacteria"/>
</dbReference>
<dbReference type="OrthoDB" id="9764669at2"/>
<evidence type="ECO:0000259" key="12">
    <source>
        <dbReference type="Pfam" id="PF00593"/>
    </source>
</evidence>
<keyword evidence="5" id="KW-0732">Signal</keyword>
<evidence type="ECO:0000256" key="4">
    <source>
        <dbReference type="ARBA" id="ARBA00022692"/>
    </source>
</evidence>
<evidence type="ECO:0000256" key="9">
    <source>
        <dbReference type="ARBA" id="ARBA00023237"/>
    </source>
</evidence>
<evidence type="ECO:0000256" key="3">
    <source>
        <dbReference type="ARBA" id="ARBA00022452"/>
    </source>
</evidence>
<evidence type="ECO:0000313" key="15">
    <source>
        <dbReference type="Proteomes" id="UP000013165"/>
    </source>
</evidence>
<evidence type="ECO:0000313" key="14">
    <source>
        <dbReference type="EMBL" id="ENO14641.2"/>
    </source>
</evidence>
<keyword evidence="7 11" id="KW-0798">TonB box</keyword>
<keyword evidence="3 10" id="KW-1134">Transmembrane beta strand</keyword>
<dbReference type="GO" id="GO:0006811">
    <property type="term" value="P:monoatomic ion transport"/>
    <property type="evidence" value="ECO:0007669"/>
    <property type="project" value="UniProtKB-KW"/>
</dbReference>
<dbReference type="EMBL" id="APLQ01000011">
    <property type="protein sequence ID" value="ENO14641.2"/>
    <property type="molecule type" value="Genomic_DNA"/>
</dbReference>
<dbReference type="InterPro" id="IPR037066">
    <property type="entry name" value="Plug_dom_sf"/>
</dbReference>
<dbReference type="STRING" id="626887.J057_04801"/>
<evidence type="ECO:0000256" key="10">
    <source>
        <dbReference type="PROSITE-ProRule" id="PRU01360"/>
    </source>
</evidence>
<gene>
    <name evidence="14" type="ORF">J057_04801</name>
</gene>
<dbReference type="Gene3D" id="2.170.130.10">
    <property type="entry name" value="TonB-dependent receptor, plug domain"/>
    <property type="match status" value="1"/>
</dbReference>
<dbReference type="PANTHER" id="PTHR30069:SF53">
    <property type="entry name" value="COLICIN I RECEPTOR-RELATED"/>
    <property type="match status" value="1"/>
</dbReference>
<evidence type="ECO:0000256" key="1">
    <source>
        <dbReference type="ARBA" id="ARBA00004571"/>
    </source>
</evidence>
<evidence type="ECO:0000256" key="6">
    <source>
        <dbReference type="ARBA" id="ARBA00023065"/>
    </source>
</evidence>
<dbReference type="HOGENOM" id="CLU_008287_18_5_6"/>
<keyword evidence="14" id="KW-0675">Receptor</keyword>
<sequence length="633" mass="68472">MRCSGGLHRWLPALRQQPLVPLLARSSDAVLMKDDIVKNPARLFLGLMAGIISSTLSAETLNPLVITPTRTAQTVDEANASVTVISREDIERSTAMTVEQVLRAVPGVSVTSTGGPGKQSSVFMRGSNSDHVLVLVDGVKVGGATAGTAQLENIPLALVDHIEVVKGPRSSLYGSEAIGGVIQIFTRRGTVEPEIISEVIAGNNGTSRLTQHFGGTTGNTAYSLSASMYDTDGVDSQPGGGQSDNDGFETKSLAASLDQWVSDSLALGVNFMHAQGKNDYDGDAAFGDRYWNEFVQQSGRFFVDYFASDNVSIRAQLGFGRETNENFIDTGDFFDYETRRRQYLLQGDISLTTHQLLTIGLERVDEEVDASTQYTESERYNNAVFVQWQTVAQPLHVTASLRHDDNESFGEETTGILSVGYQVAEFFRPYASYGTGFKAPTFNDLYSPFGANPDLEAETSETYEAGLKGNAGRFSYELAVYKTNFDELIVLGPPPSYIPYNVNRATAEGAELSAAYEASDWSVEVGAGYTRATNDETGDQLERRPKWNGRLAGAKVFGKTELNLELLGRTDAVDTGGGHVPGYVMTNVGATYKATESLDLGLDVTNLLDQEAITAAGYAGQVREVLATVRYTY</sequence>
<keyword evidence="15" id="KW-1185">Reference proteome</keyword>
<feature type="domain" description="TonB-dependent receptor plug" evidence="13">
    <location>
        <begin position="76"/>
        <end position="181"/>
    </location>
</feature>
<name>N6WT13_9GAMM</name>
<comment type="subcellular location">
    <subcellularLocation>
        <location evidence="1 10">Cell outer membrane</location>
        <topology evidence="1 10">Multi-pass membrane protein</topology>
    </subcellularLocation>
</comment>
<dbReference type="GO" id="GO:0015889">
    <property type="term" value="P:cobalamin transport"/>
    <property type="evidence" value="ECO:0007669"/>
    <property type="project" value="TreeGrafter"/>
</dbReference>
<protein>
    <submittedName>
        <fullName evidence="14">TonB-dependent receptor</fullName>
    </submittedName>
</protein>
<keyword evidence="8 10" id="KW-0472">Membrane</keyword>
<proteinExistence type="inferred from homology"/>
<dbReference type="SUPFAM" id="SSF56935">
    <property type="entry name" value="Porins"/>
    <property type="match status" value="1"/>
</dbReference>
<dbReference type="PROSITE" id="PS52016">
    <property type="entry name" value="TONB_DEPENDENT_REC_3"/>
    <property type="match status" value="1"/>
</dbReference>
<evidence type="ECO:0000256" key="2">
    <source>
        <dbReference type="ARBA" id="ARBA00022448"/>
    </source>
</evidence>
<dbReference type="AlphaFoldDB" id="N6WT13"/>
<evidence type="ECO:0000256" key="5">
    <source>
        <dbReference type="ARBA" id="ARBA00022729"/>
    </source>
</evidence>
<organism evidence="14 15">
    <name type="scientific">Marinobacter nanhaiticus D15-8W</name>
    <dbReference type="NCBI Taxonomy" id="626887"/>
    <lineage>
        <taxon>Bacteria</taxon>
        <taxon>Pseudomonadati</taxon>
        <taxon>Pseudomonadota</taxon>
        <taxon>Gammaproteobacteria</taxon>
        <taxon>Pseudomonadales</taxon>
        <taxon>Marinobacteraceae</taxon>
        <taxon>Marinobacter</taxon>
    </lineage>
</organism>
<keyword evidence="9 10" id="KW-0998">Cell outer membrane</keyword>
<dbReference type="Pfam" id="PF07715">
    <property type="entry name" value="Plug"/>
    <property type="match status" value="1"/>
</dbReference>
<evidence type="ECO:0000256" key="11">
    <source>
        <dbReference type="RuleBase" id="RU003357"/>
    </source>
</evidence>
<dbReference type="GO" id="GO:0009279">
    <property type="term" value="C:cell outer membrane"/>
    <property type="evidence" value="ECO:0007669"/>
    <property type="project" value="UniProtKB-SubCell"/>
</dbReference>
<dbReference type="PATRIC" id="fig|626887.3.peg.945"/>
<keyword evidence="6" id="KW-0406">Ion transport</keyword>
<dbReference type="Gene3D" id="2.40.170.20">
    <property type="entry name" value="TonB-dependent receptor, beta-barrel domain"/>
    <property type="match status" value="1"/>
</dbReference>
<evidence type="ECO:0000256" key="7">
    <source>
        <dbReference type="ARBA" id="ARBA00023077"/>
    </source>
</evidence>
<reference evidence="14 15" key="1">
    <citation type="journal article" date="2013" name="Genome Announc.">
        <title>Genome Sequence of the Polycyclic Aromatic Hydrocarbon-Degrading Bacterium Strain Marinobacter nanhaiticus D15-8WT.</title>
        <authorList>
            <person name="Cui Z."/>
            <person name="Gao W."/>
            <person name="Li Q."/>
            <person name="Xu G."/>
            <person name="Zheng L."/>
        </authorList>
    </citation>
    <scope>NUCLEOTIDE SEQUENCE [LARGE SCALE GENOMIC DNA]</scope>
    <source>
        <strain evidence="14 15">D15-8W</strain>
    </source>
</reference>
<feature type="domain" description="TonB-dependent receptor-like beta-barrel" evidence="12">
    <location>
        <begin position="210"/>
        <end position="607"/>
    </location>
</feature>
<dbReference type="Pfam" id="PF00593">
    <property type="entry name" value="TonB_dep_Rec_b-barrel"/>
    <property type="match status" value="1"/>
</dbReference>
<comment type="caution">
    <text evidence="14">The sequence shown here is derived from an EMBL/GenBank/DDBJ whole genome shotgun (WGS) entry which is preliminary data.</text>
</comment>
<keyword evidence="4 10" id="KW-0812">Transmembrane</keyword>
<keyword evidence="2 10" id="KW-0813">Transport</keyword>
<evidence type="ECO:0000256" key="8">
    <source>
        <dbReference type="ARBA" id="ARBA00023136"/>
    </source>
</evidence>
<dbReference type="InterPro" id="IPR012910">
    <property type="entry name" value="Plug_dom"/>
</dbReference>
<dbReference type="Proteomes" id="UP000013165">
    <property type="component" value="Unassembled WGS sequence"/>
</dbReference>
<dbReference type="InterPro" id="IPR000531">
    <property type="entry name" value="Beta-barrel_TonB"/>
</dbReference>
<evidence type="ECO:0000259" key="13">
    <source>
        <dbReference type="Pfam" id="PF07715"/>
    </source>
</evidence>
<dbReference type="CDD" id="cd01347">
    <property type="entry name" value="ligand_gated_channel"/>
    <property type="match status" value="1"/>
</dbReference>
<dbReference type="InterPro" id="IPR039426">
    <property type="entry name" value="TonB-dep_rcpt-like"/>
</dbReference>
<accession>N6WT13</accession>
<dbReference type="PANTHER" id="PTHR30069">
    <property type="entry name" value="TONB-DEPENDENT OUTER MEMBRANE RECEPTOR"/>
    <property type="match status" value="1"/>
</dbReference>
<comment type="similarity">
    <text evidence="10 11">Belongs to the TonB-dependent receptor family.</text>
</comment>
<dbReference type="InterPro" id="IPR036942">
    <property type="entry name" value="Beta-barrel_TonB_sf"/>
</dbReference>